<name>F8FCW4_PAEMK</name>
<dbReference type="AlphaFoldDB" id="F8FCW4"/>
<dbReference type="KEGG" id="pms:KNP414_01118"/>
<dbReference type="Proteomes" id="UP000006620">
    <property type="component" value="Chromosome"/>
</dbReference>
<accession>F8FCW4</accession>
<sequence>MLYKVFALLHHHQWKIEEEFFLTHTLTFLLYVFVTLPMAILVFLSAYPIPYKKQIIHFLKWTIILSSVEWMGWKFNRISYFYGWNWYWSLFFDINMLVVLRLHFRKYIWAIPVSVVCTLFYLLAFGYF</sequence>
<protein>
    <submittedName>
        <fullName evidence="2">Uncharacterized protein</fullName>
    </submittedName>
</protein>
<feature type="transmembrane region" description="Helical" evidence="1">
    <location>
        <begin position="107"/>
        <end position="127"/>
    </location>
</feature>
<evidence type="ECO:0000313" key="2">
    <source>
        <dbReference type="EMBL" id="AEI39686.1"/>
    </source>
</evidence>
<reference evidence="3" key="1">
    <citation type="submission" date="2011-06" db="EMBL/GenBank/DDBJ databases">
        <title>Complete genome sequence of Paenibacillus mucilaginosus KNP414.</title>
        <authorList>
            <person name="Wang J."/>
            <person name="Hu S."/>
            <person name="Hu X."/>
            <person name="Zhang B."/>
            <person name="Dong D."/>
            <person name="Zhang S."/>
            <person name="Zhao K."/>
            <person name="Wu D."/>
        </authorList>
    </citation>
    <scope>NUCLEOTIDE SEQUENCE [LARGE SCALE GENOMIC DNA]</scope>
    <source>
        <strain evidence="3">KNP414</strain>
    </source>
</reference>
<dbReference type="EMBL" id="CP002869">
    <property type="protein sequence ID" value="AEI39686.1"/>
    <property type="molecule type" value="Genomic_DNA"/>
</dbReference>
<feature type="transmembrane region" description="Helical" evidence="1">
    <location>
        <begin position="79"/>
        <end position="100"/>
    </location>
</feature>
<proteinExistence type="predicted"/>
<gene>
    <name evidence="2" type="ordered locus">KNP414_01118</name>
</gene>
<keyword evidence="1" id="KW-0472">Membrane</keyword>
<reference evidence="2 3" key="2">
    <citation type="journal article" date="2013" name="Genome Announc.">
        <title>Genome Sequence of Growth-Improving Paenibacillus mucilaginosus Strain KNP414.</title>
        <authorList>
            <person name="Lu J.J."/>
            <person name="Wang J.F."/>
            <person name="Hu X.F."/>
        </authorList>
    </citation>
    <scope>NUCLEOTIDE SEQUENCE [LARGE SCALE GENOMIC DNA]</scope>
    <source>
        <strain evidence="2 3">KNP414</strain>
    </source>
</reference>
<keyword evidence="1" id="KW-1133">Transmembrane helix</keyword>
<feature type="transmembrane region" description="Helical" evidence="1">
    <location>
        <begin position="20"/>
        <end position="43"/>
    </location>
</feature>
<evidence type="ECO:0000256" key="1">
    <source>
        <dbReference type="SAM" id="Phobius"/>
    </source>
</evidence>
<dbReference type="HOGENOM" id="CLU_111598_1_0_9"/>
<keyword evidence="1" id="KW-0812">Transmembrane</keyword>
<organism evidence="2 3">
    <name type="scientific">Paenibacillus mucilaginosus (strain KNP414)</name>
    <dbReference type="NCBI Taxonomy" id="1036673"/>
    <lineage>
        <taxon>Bacteria</taxon>
        <taxon>Bacillati</taxon>
        <taxon>Bacillota</taxon>
        <taxon>Bacilli</taxon>
        <taxon>Bacillales</taxon>
        <taxon>Paenibacillaceae</taxon>
        <taxon>Paenibacillus</taxon>
    </lineage>
</organism>
<evidence type="ECO:0000313" key="3">
    <source>
        <dbReference type="Proteomes" id="UP000006620"/>
    </source>
</evidence>